<evidence type="ECO:0000313" key="2">
    <source>
        <dbReference type="EMBL" id="THU78200.1"/>
    </source>
</evidence>
<name>A0A4S8KR97_DENBC</name>
<keyword evidence="1" id="KW-0812">Transmembrane</keyword>
<organism evidence="2 3">
    <name type="scientific">Dendrothele bispora (strain CBS 962.96)</name>
    <dbReference type="NCBI Taxonomy" id="1314807"/>
    <lineage>
        <taxon>Eukaryota</taxon>
        <taxon>Fungi</taxon>
        <taxon>Dikarya</taxon>
        <taxon>Basidiomycota</taxon>
        <taxon>Agaricomycotina</taxon>
        <taxon>Agaricomycetes</taxon>
        <taxon>Agaricomycetidae</taxon>
        <taxon>Agaricales</taxon>
        <taxon>Agaricales incertae sedis</taxon>
        <taxon>Dendrothele</taxon>
    </lineage>
</organism>
<feature type="transmembrane region" description="Helical" evidence="1">
    <location>
        <begin position="98"/>
        <end position="119"/>
    </location>
</feature>
<protein>
    <submittedName>
        <fullName evidence="2">Uncharacterized protein</fullName>
    </submittedName>
</protein>
<evidence type="ECO:0000313" key="3">
    <source>
        <dbReference type="Proteomes" id="UP000297245"/>
    </source>
</evidence>
<keyword evidence="3" id="KW-1185">Reference proteome</keyword>
<keyword evidence="1" id="KW-0472">Membrane</keyword>
<reference evidence="2 3" key="1">
    <citation type="journal article" date="2019" name="Nat. Ecol. Evol.">
        <title>Megaphylogeny resolves global patterns of mushroom evolution.</title>
        <authorList>
            <person name="Varga T."/>
            <person name="Krizsan K."/>
            <person name="Foldi C."/>
            <person name="Dima B."/>
            <person name="Sanchez-Garcia M."/>
            <person name="Sanchez-Ramirez S."/>
            <person name="Szollosi G.J."/>
            <person name="Szarkandi J.G."/>
            <person name="Papp V."/>
            <person name="Albert L."/>
            <person name="Andreopoulos W."/>
            <person name="Angelini C."/>
            <person name="Antonin V."/>
            <person name="Barry K.W."/>
            <person name="Bougher N.L."/>
            <person name="Buchanan P."/>
            <person name="Buyck B."/>
            <person name="Bense V."/>
            <person name="Catcheside P."/>
            <person name="Chovatia M."/>
            <person name="Cooper J."/>
            <person name="Damon W."/>
            <person name="Desjardin D."/>
            <person name="Finy P."/>
            <person name="Geml J."/>
            <person name="Haridas S."/>
            <person name="Hughes K."/>
            <person name="Justo A."/>
            <person name="Karasinski D."/>
            <person name="Kautmanova I."/>
            <person name="Kiss B."/>
            <person name="Kocsube S."/>
            <person name="Kotiranta H."/>
            <person name="LaButti K.M."/>
            <person name="Lechner B.E."/>
            <person name="Liimatainen K."/>
            <person name="Lipzen A."/>
            <person name="Lukacs Z."/>
            <person name="Mihaltcheva S."/>
            <person name="Morgado L.N."/>
            <person name="Niskanen T."/>
            <person name="Noordeloos M.E."/>
            <person name="Ohm R.A."/>
            <person name="Ortiz-Santana B."/>
            <person name="Ovrebo C."/>
            <person name="Racz N."/>
            <person name="Riley R."/>
            <person name="Savchenko A."/>
            <person name="Shiryaev A."/>
            <person name="Soop K."/>
            <person name="Spirin V."/>
            <person name="Szebenyi C."/>
            <person name="Tomsovsky M."/>
            <person name="Tulloss R.E."/>
            <person name="Uehling J."/>
            <person name="Grigoriev I.V."/>
            <person name="Vagvolgyi C."/>
            <person name="Papp T."/>
            <person name="Martin F.M."/>
            <person name="Miettinen O."/>
            <person name="Hibbett D.S."/>
            <person name="Nagy L.G."/>
        </authorList>
    </citation>
    <scope>NUCLEOTIDE SEQUENCE [LARGE SCALE GENOMIC DNA]</scope>
    <source>
        <strain evidence="2 3">CBS 962.96</strain>
    </source>
</reference>
<gene>
    <name evidence="2" type="ORF">K435DRAFT_811758</name>
</gene>
<dbReference type="AlphaFoldDB" id="A0A4S8KR97"/>
<accession>A0A4S8KR97</accession>
<sequence>MNHRDISGAIIGFQRDESTRARREIQLGGDDDRIIVGRKNTRVIAPISNGNEFGCCVDGNEYGLRAKDNLKSLEVKQQIKTLTLSSKVLSPFYISTKLVFVEITVPTLVFTLVFVTFPLTPATLSYLTT</sequence>
<dbReference type="Proteomes" id="UP000297245">
    <property type="component" value="Unassembled WGS sequence"/>
</dbReference>
<dbReference type="EMBL" id="ML180243">
    <property type="protein sequence ID" value="THU78200.1"/>
    <property type="molecule type" value="Genomic_DNA"/>
</dbReference>
<proteinExistence type="predicted"/>
<evidence type="ECO:0000256" key="1">
    <source>
        <dbReference type="SAM" id="Phobius"/>
    </source>
</evidence>
<keyword evidence="1" id="KW-1133">Transmembrane helix</keyword>